<gene>
    <name evidence="2" type="ORF">EDD57_1714</name>
</gene>
<evidence type="ECO:0000256" key="1">
    <source>
        <dbReference type="SAM" id="SignalP"/>
    </source>
</evidence>
<reference evidence="2 3" key="1">
    <citation type="submission" date="2019-03" db="EMBL/GenBank/DDBJ databases">
        <title>Genomic Encyclopedia of Type Strains, Phase IV (KMG-IV): sequencing the most valuable type-strain genomes for metagenomic binning, comparative biology and taxonomic classification.</title>
        <authorList>
            <person name="Goeker M."/>
        </authorList>
    </citation>
    <scope>NUCLEOTIDE SEQUENCE [LARGE SCALE GENOMIC DNA]</scope>
    <source>
        <strain evidence="2 3">DSM 46831</strain>
    </source>
</reference>
<evidence type="ECO:0000313" key="2">
    <source>
        <dbReference type="EMBL" id="TCP60610.1"/>
    </source>
</evidence>
<evidence type="ECO:0000313" key="3">
    <source>
        <dbReference type="Proteomes" id="UP000294746"/>
    </source>
</evidence>
<keyword evidence="1" id="KW-0732">Signal</keyword>
<proteinExistence type="predicted"/>
<feature type="chain" id="PRO_5020740413" description="Copper amine oxidase-like protein" evidence="1">
    <location>
        <begin position="27"/>
        <end position="152"/>
    </location>
</feature>
<dbReference type="OrthoDB" id="2988928at2"/>
<keyword evidence="3" id="KW-1185">Reference proteome</keyword>
<dbReference type="EMBL" id="SLXV01000071">
    <property type="protein sequence ID" value="TCP60610.1"/>
    <property type="molecule type" value="Genomic_DNA"/>
</dbReference>
<protein>
    <recommendedName>
        <fullName evidence="4">Copper amine oxidase-like protein</fullName>
    </recommendedName>
</protein>
<organism evidence="2 3">
    <name type="scientific">Baia soyae</name>
    <dbReference type="NCBI Taxonomy" id="1544746"/>
    <lineage>
        <taxon>Bacteria</taxon>
        <taxon>Bacillati</taxon>
        <taxon>Bacillota</taxon>
        <taxon>Bacilli</taxon>
        <taxon>Bacillales</taxon>
        <taxon>Thermoactinomycetaceae</taxon>
        <taxon>Baia</taxon>
    </lineage>
</organism>
<feature type="signal peptide" evidence="1">
    <location>
        <begin position="1"/>
        <end position="26"/>
    </location>
</feature>
<sequence>MNNNRNKSVIVLFFIMTTLCFSKAHGATSSAFMMPPIEIFDTTQEKVVAKLQNSPDIQLEVKDMLGRIVGRSPQANLEAKNQLMIRVPLEPSVYVQKGSTFTGYISEVIVIINKSSSHSSSNILLFNEENQPVLIECSFHAGSFLGKIGYQE</sequence>
<dbReference type="AlphaFoldDB" id="A0A4R2RBB2"/>
<accession>A0A4R2RBB2</accession>
<evidence type="ECO:0008006" key="4">
    <source>
        <dbReference type="Google" id="ProtNLM"/>
    </source>
</evidence>
<dbReference type="RefSeq" id="WP_131850034.1">
    <property type="nucleotide sequence ID" value="NZ_SLXV01000071.1"/>
</dbReference>
<comment type="caution">
    <text evidence="2">The sequence shown here is derived from an EMBL/GenBank/DDBJ whole genome shotgun (WGS) entry which is preliminary data.</text>
</comment>
<name>A0A4R2RBB2_9BACL</name>
<dbReference type="Proteomes" id="UP000294746">
    <property type="component" value="Unassembled WGS sequence"/>
</dbReference>